<dbReference type="PATRIC" id="fig|251221.4.peg.1881"/>
<dbReference type="AlphaFoldDB" id="Q7NJI2"/>
<dbReference type="EnsemblBacteria" id="BAC89791">
    <property type="protein sequence ID" value="BAC89791"/>
    <property type="gene ID" value="BAC89791"/>
</dbReference>
<evidence type="ECO:0000313" key="3">
    <source>
        <dbReference type="Proteomes" id="UP000000557"/>
    </source>
</evidence>
<gene>
    <name evidence="2" type="ordered locus">gsr1850</name>
</gene>
<feature type="compositionally biased region" description="Basic and acidic residues" evidence="1">
    <location>
        <begin position="8"/>
        <end position="18"/>
    </location>
</feature>
<reference evidence="2 3" key="1">
    <citation type="journal article" date="2003" name="DNA Res.">
        <title>Complete genome structure of Gloeobacter violaceus PCC 7421, a cyanobacterium that lacks thylakoids.</title>
        <authorList>
            <person name="Nakamura Y."/>
            <person name="Kaneko T."/>
            <person name="Sato S."/>
            <person name="Mimuro M."/>
            <person name="Miyashita H."/>
            <person name="Tsuchiya T."/>
            <person name="Sasamoto S."/>
            <person name="Watanabe A."/>
            <person name="Kawashima K."/>
            <person name="Kishida Y."/>
            <person name="Kiyokawa C."/>
            <person name="Kohara M."/>
            <person name="Matsumoto M."/>
            <person name="Matsuno A."/>
            <person name="Nakazaki N."/>
            <person name="Shimpo S."/>
            <person name="Takeuchi C."/>
            <person name="Yamada M."/>
            <person name="Tabata S."/>
        </authorList>
    </citation>
    <scope>NUCLEOTIDE SEQUENCE [LARGE SCALE GENOMIC DNA]</scope>
    <source>
        <strain evidence="3">ATCC 29082 / PCC 7421</strain>
    </source>
</reference>
<sequence>MSANPYESENHARDEDKPPSAPGGLGPLDPVEPPETPPRGTARKRGRPQGKRSDPTYVLASAYIPAQLHQQVKIALIKADLEYSELVAQLLREWLEHQP</sequence>
<name>Q7NJI2_GLOVI</name>
<dbReference type="Gene3D" id="1.10.1220.10">
    <property type="entry name" value="Met repressor-like"/>
    <property type="match status" value="1"/>
</dbReference>
<proteinExistence type="predicted"/>
<organism evidence="2 3">
    <name type="scientific">Gloeobacter violaceus (strain ATCC 29082 / PCC 7421)</name>
    <dbReference type="NCBI Taxonomy" id="251221"/>
    <lineage>
        <taxon>Bacteria</taxon>
        <taxon>Bacillati</taxon>
        <taxon>Cyanobacteriota</taxon>
        <taxon>Cyanophyceae</taxon>
        <taxon>Gloeobacterales</taxon>
        <taxon>Gloeobacteraceae</taxon>
        <taxon>Gloeobacter</taxon>
    </lineage>
</organism>
<dbReference type="RefSeq" id="WP_011141848.1">
    <property type="nucleotide sequence ID" value="NC_005125.1"/>
</dbReference>
<dbReference type="KEGG" id="gvi:gsr1850"/>
<dbReference type="Proteomes" id="UP000000557">
    <property type="component" value="Chromosome"/>
</dbReference>
<dbReference type="HOGENOM" id="CLU_2316320_0_0_3"/>
<dbReference type="OrthoDB" id="574439at2"/>
<dbReference type="EMBL" id="BA000045">
    <property type="protein sequence ID" value="BAC89791.1"/>
    <property type="molecule type" value="Genomic_DNA"/>
</dbReference>
<dbReference type="InParanoid" id="Q7NJI2"/>
<feature type="compositionally biased region" description="Basic residues" evidence="1">
    <location>
        <begin position="41"/>
        <end position="50"/>
    </location>
</feature>
<keyword evidence="3" id="KW-1185">Reference proteome</keyword>
<accession>Q7NJI2</accession>
<dbReference type="SUPFAM" id="SSF47598">
    <property type="entry name" value="Ribbon-helix-helix"/>
    <property type="match status" value="1"/>
</dbReference>
<dbReference type="PhylomeDB" id="Q7NJI2"/>
<reference evidence="2 3" key="2">
    <citation type="journal article" date="2003" name="DNA Res.">
        <title>Complete genome structure of Gloeobacter violaceus PCC 7421, a cyanobacterium that lacks thylakoids (supplement).</title>
        <authorList>
            <person name="Nakamura Y."/>
            <person name="Kaneko T."/>
            <person name="Sato S."/>
            <person name="Mimuro M."/>
            <person name="Miyashita H."/>
            <person name="Tsuchiya T."/>
            <person name="Sasamoto S."/>
            <person name="Watanabe A."/>
            <person name="Kawashima K."/>
            <person name="Kishida Y."/>
            <person name="Kiyokawa C."/>
            <person name="Kohara M."/>
            <person name="Matsumoto M."/>
            <person name="Matsuno A."/>
            <person name="Nakazaki N."/>
            <person name="Shimpo S."/>
            <person name="Takeuchi C."/>
            <person name="Yamada M."/>
            <person name="Tabata S."/>
        </authorList>
    </citation>
    <scope>NUCLEOTIDE SEQUENCE [LARGE SCALE GENOMIC DNA]</scope>
    <source>
        <strain evidence="3">ATCC 29082 / PCC 7421</strain>
    </source>
</reference>
<dbReference type="InterPro" id="IPR010985">
    <property type="entry name" value="Ribbon_hlx_hlx"/>
</dbReference>
<evidence type="ECO:0000313" key="2">
    <source>
        <dbReference type="EMBL" id="BAC89791.1"/>
    </source>
</evidence>
<protein>
    <submittedName>
        <fullName evidence="2">Gsr1850 protein</fullName>
    </submittedName>
</protein>
<feature type="region of interest" description="Disordered" evidence="1">
    <location>
        <begin position="1"/>
        <end position="54"/>
    </location>
</feature>
<dbReference type="InterPro" id="IPR013321">
    <property type="entry name" value="Arc_rbn_hlx_hlx"/>
</dbReference>
<dbReference type="eggNOG" id="ENOG50339MS">
    <property type="taxonomic scope" value="Bacteria"/>
</dbReference>
<evidence type="ECO:0000256" key="1">
    <source>
        <dbReference type="SAM" id="MobiDB-lite"/>
    </source>
</evidence>
<dbReference type="GO" id="GO:0006355">
    <property type="term" value="P:regulation of DNA-templated transcription"/>
    <property type="evidence" value="ECO:0007669"/>
    <property type="project" value="InterPro"/>
</dbReference>